<evidence type="ECO:0000256" key="5">
    <source>
        <dbReference type="ARBA" id="ARBA00023277"/>
    </source>
</evidence>
<evidence type="ECO:0000256" key="6">
    <source>
        <dbReference type="ARBA" id="ARBA00023295"/>
    </source>
</evidence>
<organism evidence="8 9">
    <name type="scientific">Almyronema epifaneia S1</name>
    <dbReference type="NCBI Taxonomy" id="2991925"/>
    <lineage>
        <taxon>Bacteria</taxon>
        <taxon>Bacillati</taxon>
        <taxon>Cyanobacteriota</taxon>
        <taxon>Cyanophyceae</taxon>
        <taxon>Nodosilineales</taxon>
        <taxon>Nodosilineaceae</taxon>
        <taxon>Almyronema</taxon>
        <taxon>Almyronema epifaneia</taxon>
    </lineage>
</organism>
<comment type="caution">
    <text evidence="8">The sequence shown here is derived from an EMBL/GenBank/DDBJ whole genome shotgun (WGS) entry which is preliminary data.</text>
</comment>
<protein>
    <submittedName>
        <fullName evidence="8">Alpha-amylase</fullName>
        <ecNumber evidence="8">3.2.1.1</ecNumber>
    </submittedName>
</protein>
<evidence type="ECO:0000313" key="8">
    <source>
        <dbReference type="EMBL" id="MFE4107201.1"/>
    </source>
</evidence>
<dbReference type="InterPro" id="IPR013780">
    <property type="entry name" value="Glyco_hydro_b"/>
</dbReference>
<dbReference type="NCBIfam" id="NF006969">
    <property type="entry name" value="PRK09441.1-2"/>
    <property type="match status" value="1"/>
</dbReference>
<evidence type="ECO:0000256" key="2">
    <source>
        <dbReference type="ARBA" id="ARBA00008061"/>
    </source>
</evidence>
<gene>
    <name evidence="8" type="ORF">ACFVKH_12975</name>
</gene>
<evidence type="ECO:0000256" key="4">
    <source>
        <dbReference type="ARBA" id="ARBA00022801"/>
    </source>
</evidence>
<keyword evidence="4 8" id="KW-0378">Hydrolase</keyword>
<proteinExistence type="inferred from homology"/>
<keyword evidence="6 8" id="KW-0326">Glycosidase</keyword>
<accession>A0ABW6IGA7</accession>
<dbReference type="InterPro" id="IPR017853">
    <property type="entry name" value="GH"/>
</dbReference>
<dbReference type="EMBL" id="JBHZOL010000081">
    <property type="protein sequence ID" value="MFE4107201.1"/>
    <property type="molecule type" value="Genomic_DNA"/>
</dbReference>
<comment type="cofactor">
    <cofactor evidence="1">
        <name>Ca(2+)</name>
        <dbReference type="ChEBI" id="CHEBI:29108"/>
    </cofactor>
</comment>
<keyword evidence="3" id="KW-0479">Metal-binding</keyword>
<dbReference type="Pfam" id="PF00128">
    <property type="entry name" value="Alpha-amylase"/>
    <property type="match status" value="1"/>
</dbReference>
<dbReference type="SUPFAM" id="SSF51011">
    <property type="entry name" value="Glycosyl hydrolase domain"/>
    <property type="match status" value="1"/>
</dbReference>
<dbReference type="Proteomes" id="UP001600165">
    <property type="component" value="Unassembled WGS sequence"/>
</dbReference>
<dbReference type="SUPFAM" id="SSF51445">
    <property type="entry name" value="(Trans)glycosidases"/>
    <property type="match status" value="1"/>
</dbReference>
<dbReference type="GO" id="GO:0004556">
    <property type="term" value="F:alpha-amylase activity"/>
    <property type="evidence" value="ECO:0007669"/>
    <property type="project" value="UniProtKB-EC"/>
</dbReference>
<dbReference type="PANTHER" id="PTHR43447">
    <property type="entry name" value="ALPHA-AMYLASE"/>
    <property type="match status" value="1"/>
</dbReference>
<dbReference type="SMART" id="SM00642">
    <property type="entry name" value="Aamy"/>
    <property type="match status" value="1"/>
</dbReference>
<dbReference type="InterPro" id="IPR013776">
    <property type="entry name" value="A-amylase_thermo"/>
</dbReference>
<dbReference type="Gene3D" id="2.60.40.1180">
    <property type="entry name" value="Golgi alpha-mannosidase II"/>
    <property type="match status" value="1"/>
</dbReference>
<reference evidence="8 9" key="1">
    <citation type="submission" date="2024-10" db="EMBL/GenBank/DDBJ databases">
        <authorList>
            <person name="Ratan Roy A."/>
            <person name="Morales Sandoval P.H."/>
            <person name="De Los Santos Villalobos S."/>
            <person name="Chakraborty S."/>
            <person name="Mukherjee J."/>
        </authorList>
    </citation>
    <scope>NUCLEOTIDE SEQUENCE [LARGE SCALE GENOMIC DNA]</scope>
    <source>
        <strain evidence="8 9">S1</strain>
    </source>
</reference>
<dbReference type="RefSeq" id="WP_377965686.1">
    <property type="nucleotide sequence ID" value="NZ_JBHZOL010000081.1"/>
</dbReference>
<evidence type="ECO:0000256" key="1">
    <source>
        <dbReference type="ARBA" id="ARBA00001913"/>
    </source>
</evidence>
<dbReference type="EC" id="3.2.1.1" evidence="8"/>
<dbReference type="PIRSF" id="PIRSF001021">
    <property type="entry name" value="Alph-amls_thrmst"/>
    <property type="match status" value="1"/>
</dbReference>
<evidence type="ECO:0000259" key="7">
    <source>
        <dbReference type="SMART" id="SM00642"/>
    </source>
</evidence>
<sequence>MSAPNGVMMQYFHWYIPTDGNLWNQLTNEAESLAQAGITALWLPPAYKGTAGGLDVGYSVYDLYDLGEFDQKGSIRTKYGTKDEYIQAIKAAKAVGIHVYADVIFNHMMGADIAEEVEVTPFDPDNRHQPIGEYQKAKVWTHFTFPGRQGKYSDMEWHWWHFDAVDYNAYNEGEDAVYLLKGKSFDDNVDLEKGVFDYLMGCDLDMENSEVQEALKQWGSWYVDTTDVDGFRFDAVKHVRAGFFPSWLNHCRRYAGRRLFAVGEYWSYEIEALHHFISVTDGDVALFDAPLHYNFSEASQAGNQYDMRQIFDNTLVQQQPALAVTLVDNHDSQPLQALESVVEGWFKPLAYALILLRRDGYPCIFYADYYGAHYKDVGNDGNEYEIWLDSHQWLIDKFLYVRKTYAYGDQYDYFDHANTLGWTRLGNEEHPGGMAVVLSNGDEGTKWMEVGQANTTYVDITEHIDQPITTNDEGWADFRCPAGSVSVWVPQASH</sequence>
<feature type="domain" description="Glycosyl hydrolase family 13 catalytic" evidence="7">
    <location>
        <begin position="6"/>
        <end position="402"/>
    </location>
</feature>
<dbReference type="Gene3D" id="2.40.30.140">
    <property type="match status" value="1"/>
</dbReference>
<dbReference type="InterPro" id="IPR006047">
    <property type="entry name" value="GH13_cat_dom"/>
</dbReference>
<name>A0ABW6IGA7_9CYAN</name>
<keyword evidence="9" id="KW-1185">Reference proteome</keyword>
<evidence type="ECO:0000256" key="3">
    <source>
        <dbReference type="ARBA" id="ARBA00022723"/>
    </source>
</evidence>
<dbReference type="NCBIfam" id="NF006968">
    <property type="entry name" value="PRK09441.1-1"/>
    <property type="match status" value="1"/>
</dbReference>
<dbReference type="CDD" id="cd11318">
    <property type="entry name" value="AmyAc_bac_fung_AmyA"/>
    <property type="match status" value="1"/>
</dbReference>
<comment type="similarity">
    <text evidence="2">Belongs to the glycosyl hydrolase 13 family.</text>
</comment>
<evidence type="ECO:0000313" key="9">
    <source>
        <dbReference type="Proteomes" id="UP001600165"/>
    </source>
</evidence>
<dbReference type="Gene3D" id="3.20.20.80">
    <property type="entry name" value="Glycosidases"/>
    <property type="match status" value="1"/>
</dbReference>
<keyword evidence="5" id="KW-0119">Carbohydrate metabolism</keyword>